<dbReference type="Pfam" id="PF01439">
    <property type="entry name" value="Metallothio_2"/>
    <property type="match status" value="1"/>
</dbReference>
<feature type="compositionally biased region" description="Basic and acidic residues" evidence="5">
    <location>
        <begin position="13"/>
        <end position="32"/>
    </location>
</feature>
<comment type="caution">
    <text evidence="6">The sequence shown here is derived from an EMBL/GenBank/DDBJ whole genome shotgun (WGS) entry which is preliminary data.</text>
</comment>
<gene>
    <name evidence="6" type="ORF">Taro_012482</name>
</gene>
<sequence length="191" mass="20857">SDSLDYVNHWRSPHAEPPSHNDRKSCSTRREISSPGRGYGCDEKRVSQRLALLPPAPPICRAVDAVCRHHRPVCFEVLRASRPVFAVVVFSADRAKKMSCFGGNCGCGSGCKCGNGCGGCNMFPGLSSGETFTTETMLLGVAPAKGYIFGGVGRRLRERLQVRSQLQLRQLRLRLRQVTMKGDGRFPSAAC</sequence>
<dbReference type="GO" id="GO:0046872">
    <property type="term" value="F:metal ion binding"/>
    <property type="evidence" value="ECO:0007669"/>
    <property type="project" value="UniProtKB-UniRule"/>
</dbReference>
<dbReference type="InterPro" id="IPR000347">
    <property type="entry name" value="Metalthion_15p"/>
</dbReference>
<proteinExistence type="inferred from homology"/>
<feature type="region of interest" description="Disordered" evidence="5">
    <location>
        <begin position="1"/>
        <end position="40"/>
    </location>
</feature>
<reference evidence="6" key="1">
    <citation type="submission" date="2017-07" db="EMBL/GenBank/DDBJ databases">
        <title>Taro Niue Genome Assembly and Annotation.</title>
        <authorList>
            <person name="Atibalentja N."/>
            <person name="Keating K."/>
            <person name="Fields C.J."/>
        </authorList>
    </citation>
    <scope>NUCLEOTIDE SEQUENCE</scope>
    <source>
        <strain evidence="6">Niue_2</strain>
        <tissue evidence="6">Leaf</tissue>
    </source>
</reference>
<evidence type="ECO:0000256" key="5">
    <source>
        <dbReference type="SAM" id="MobiDB-lite"/>
    </source>
</evidence>
<keyword evidence="2 4" id="KW-0479">Metal-binding</keyword>
<organism evidence="6 7">
    <name type="scientific">Colocasia esculenta</name>
    <name type="common">Wild taro</name>
    <name type="synonym">Arum esculentum</name>
    <dbReference type="NCBI Taxonomy" id="4460"/>
    <lineage>
        <taxon>Eukaryota</taxon>
        <taxon>Viridiplantae</taxon>
        <taxon>Streptophyta</taxon>
        <taxon>Embryophyta</taxon>
        <taxon>Tracheophyta</taxon>
        <taxon>Spermatophyta</taxon>
        <taxon>Magnoliopsida</taxon>
        <taxon>Liliopsida</taxon>
        <taxon>Araceae</taxon>
        <taxon>Aroideae</taxon>
        <taxon>Colocasieae</taxon>
        <taxon>Colocasia</taxon>
    </lineage>
</organism>
<feature type="non-terminal residue" evidence="6">
    <location>
        <position position="191"/>
    </location>
</feature>
<dbReference type="AlphaFoldDB" id="A0A843UDM8"/>
<dbReference type="EMBL" id="NMUH01000487">
    <property type="protein sequence ID" value="MQL80024.1"/>
    <property type="molecule type" value="Genomic_DNA"/>
</dbReference>
<evidence type="ECO:0000313" key="6">
    <source>
        <dbReference type="EMBL" id="MQL80024.1"/>
    </source>
</evidence>
<protein>
    <recommendedName>
        <fullName evidence="4">Metallothionein-like protein</fullName>
    </recommendedName>
</protein>
<comment type="similarity">
    <text evidence="1 4">Belongs to the metallothionein superfamily. Type 15 family.</text>
</comment>
<accession>A0A843UDM8</accession>
<evidence type="ECO:0000256" key="3">
    <source>
        <dbReference type="ARBA" id="ARBA00022851"/>
    </source>
</evidence>
<keyword evidence="3 4" id="KW-0480">Metal-thiolate cluster</keyword>
<name>A0A843UDM8_COLES</name>
<evidence type="ECO:0000256" key="2">
    <source>
        <dbReference type="ARBA" id="ARBA00022723"/>
    </source>
</evidence>
<dbReference type="PANTHER" id="PTHR33543:SF37">
    <property type="entry name" value="METALLOTHIONEIN-LIKE PROTEIN 4B"/>
    <property type="match status" value="1"/>
</dbReference>
<dbReference type="Proteomes" id="UP000652761">
    <property type="component" value="Unassembled WGS sequence"/>
</dbReference>
<keyword evidence="7" id="KW-1185">Reference proteome</keyword>
<comment type="function">
    <text evidence="4">Metallothioneins have a high content of cysteine residues that bind various heavy metals.</text>
</comment>
<evidence type="ECO:0000256" key="4">
    <source>
        <dbReference type="RuleBase" id="RU369052"/>
    </source>
</evidence>
<evidence type="ECO:0000256" key="1">
    <source>
        <dbReference type="ARBA" id="ARBA00005802"/>
    </source>
</evidence>
<dbReference type="PANTHER" id="PTHR33543">
    <property type="entry name" value="METALLOTHIONEIN-LIKE PROTEIN 2A"/>
    <property type="match status" value="1"/>
</dbReference>
<evidence type="ECO:0000313" key="7">
    <source>
        <dbReference type="Proteomes" id="UP000652761"/>
    </source>
</evidence>